<dbReference type="Pfam" id="PF01476">
    <property type="entry name" value="LysM"/>
    <property type="match status" value="2"/>
</dbReference>
<dbReference type="InterPro" id="IPR018392">
    <property type="entry name" value="LysM"/>
</dbReference>
<feature type="domain" description="LysM" evidence="2">
    <location>
        <begin position="114"/>
        <end position="158"/>
    </location>
</feature>
<dbReference type="InterPro" id="IPR023346">
    <property type="entry name" value="Lysozyme-like_dom_sf"/>
</dbReference>
<feature type="domain" description="LysM" evidence="2">
    <location>
        <begin position="27"/>
        <end position="71"/>
    </location>
</feature>
<gene>
    <name evidence="3" type="ORF">AVDCRST_MAG38-2991</name>
</gene>
<dbReference type="AlphaFoldDB" id="A0A6J4SER0"/>
<feature type="signal peptide" evidence="1">
    <location>
        <begin position="1"/>
        <end position="25"/>
    </location>
</feature>
<protein>
    <submittedName>
        <fullName evidence="3">GH23 / CBM50</fullName>
        <ecNumber evidence="3">3.2.1.-</ecNumber>
    </submittedName>
</protein>
<dbReference type="Gene3D" id="3.10.350.10">
    <property type="entry name" value="LysM domain"/>
    <property type="match status" value="2"/>
</dbReference>
<keyword evidence="3" id="KW-0326">Glycosidase</keyword>
<evidence type="ECO:0000259" key="2">
    <source>
        <dbReference type="PROSITE" id="PS51782"/>
    </source>
</evidence>
<dbReference type="PANTHER" id="PTHR37423:SF2">
    <property type="entry name" value="MEMBRANE-BOUND LYTIC MUREIN TRANSGLYCOSYLASE C"/>
    <property type="match status" value="1"/>
</dbReference>
<accession>A0A6J4SER0</accession>
<dbReference type="PANTHER" id="PTHR37423">
    <property type="entry name" value="SOLUBLE LYTIC MUREIN TRANSGLYCOSYLASE-RELATED"/>
    <property type="match status" value="1"/>
</dbReference>
<dbReference type="SMART" id="SM00257">
    <property type="entry name" value="LysM"/>
    <property type="match status" value="2"/>
</dbReference>
<dbReference type="SUPFAM" id="SSF54106">
    <property type="entry name" value="LysM domain"/>
    <property type="match status" value="2"/>
</dbReference>
<dbReference type="EMBL" id="CADCVJ010000243">
    <property type="protein sequence ID" value="CAA9497315.1"/>
    <property type="molecule type" value="Genomic_DNA"/>
</dbReference>
<feature type="chain" id="PRO_5026800409" evidence="1">
    <location>
        <begin position="26"/>
        <end position="318"/>
    </location>
</feature>
<dbReference type="PROSITE" id="PS51782">
    <property type="entry name" value="LYSM"/>
    <property type="match status" value="2"/>
</dbReference>
<dbReference type="InterPro" id="IPR036779">
    <property type="entry name" value="LysM_dom_sf"/>
</dbReference>
<dbReference type="SUPFAM" id="SSF53955">
    <property type="entry name" value="Lysozyme-like"/>
    <property type="match status" value="1"/>
</dbReference>
<evidence type="ECO:0000313" key="3">
    <source>
        <dbReference type="EMBL" id="CAA9497315.1"/>
    </source>
</evidence>
<reference evidence="3" key="1">
    <citation type="submission" date="2020-02" db="EMBL/GenBank/DDBJ databases">
        <authorList>
            <person name="Meier V. D."/>
        </authorList>
    </citation>
    <scope>NUCLEOTIDE SEQUENCE</scope>
    <source>
        <strain evidence="3">AVDCRST_MAG38</strain>
    </source>
</reference>
<evidence type="ECO:0000256" key="1">
    <source>
        <dbReference type="SAM" id="SignalP"/>
    </source>
</evidence>
<keyword evidence="1" id="KW-0732">Signal</keyword>
<name>A0A6J4SER0_9ACTN</name>
<dbReference type="InterPro" id="IPR008258">
    <property type="entry name" value="Transglycosylase_SLT_dom_1"/>
</dbReference>
<proteinExistence type="predicted"/>
<sequence length="318" mass="32066">MTRSRPPLAALLLAVPLALPAPAGAAVPHTVEPGETLWTIAAASNLTTRTLAAYNGLPEDGHVILGSTIQIPSEAEGAAALANAGLASTGTPAATQTAAGAAPVADAAAPAPMGSYTVRPGDTLSKLAAVAGVSVDAIAGMNGLDPAGFLLSGTVIKLPTGSPTPPAAEEPAPTATVVPEAAPNPTPGRVTANDIAQVASAHGVPGSLASAIAWQESGFNNSMVSSANARGVMQVMPGTWSWVQDNLTDRPLNPDSPTDNVHAGVLYLRQLLDETGGDEDTAIAGYYQGLGSVRERGLYDDTKRYVENVQALRGRFGG</sequence>
<dbReference type="CDD" id="cd00254">
    <property type="entry name" value="LT-like"/>
    <property type="match status" value="1"/>
</dbReference>
<organism evidence="3">
    <name type="scientific">uncultured Solirubrobacteraceae bacterium</name>
    <dbReference type="NCBI Taxonomy" id="1162706"/>
    <lineage>
        <taxon>Bacteria</taxon>
        <taxon>Bacillati</taxon>
        <taxon>Actinomycetota</taxon>
        <taxon>Thermoleophilia</taxon>
        <taxon>Solirubrobacterales</taxon>
        <taxon>Solirubrobacteraceae</taxon>
        <taxon>environmental samples</taxon>
    </lineage>
</organism>
<dbReference type="GO" id="GO:0016798">
    <property type="term" value="F:hydrolase activity, acting on glycosyl bonds"/>
    <property type="evidence" value="ECO:0007669"/>
    <property type="project" value="UniProtKB-KW"/>
</dbReference>
<dbReference type="CDD" id="cd00118">
    <property type="entry name" value="LysM"/>
    <property type="match status" value="2"/>
</dbReference>
<dbReference type="Gene3D" id="1.10.530.10">
    <property type="match status" value="1"/>
</dbReference>
<dbReference type="EC" id="3.2.1.-" evidence="3"/>
<dbReference type="Pfam" id="PF01464">
    <property type="entry name" value="SLT"/>
    <property type="match status" value="1"/>
</dbReference>
<keyword evidence="3" id="KW-0378">Hydrolase</keyword>